<dbReference type="InterPro" id="IPR016181">
    <property type="entry name" value="Acyl_CoA_acyltransferase"/>
</dbReference>
<dbReference type="PANTHER" id="PTHR43072">
    <property type="entry name" value="N-ACETYLTRANSFERASE"/>
    <property type="match status" value="1"/>
</dbReference>
<protein>
    <recommendedName>
        <fullName evidence="2">N-acetyltransferase domain-containing protein</fullName>
    </recommendedName>
</protein>
<name>A0ABN2ZCQ5_9ACTN</name>
<reference evidence="3 4" key="1">
    <citation type="journal article" date="2019" name="Int. J. Syst. Evol. Microbiol.">
        <title>The Global Catalogue of Microorganisms (GCM) 10K type strain sequencing project: providing services to taxonomists for standard genome sequencing and annotation.</title>
        <authorList>
            <consortium name="The Broad Institute Genomics Platform"/>
            <consortium name="The Broad Institute Genome Sequencing Center for Infectious Disease"/>
            <person name="Wu L."/>
            <person name="Ma J."/>
        </authorList>
    </citation>
    <scope>NUCLEOTIDE SEQUENCE [LARGE SCALE GENOMIC DNA]</scope>
    <source>
        <strain evidence="3 4">JCM 15481</strain>
    </source>
</reference>
<dbReference type="InterPro" id="IPR000182">
    <property type="entry name" value="GNAT_dom"/>
</dbReference>
<comment type="caution">
    <text evidence="3">The sequence shown here is derived from an EMBL/GenBank/DDBJ whole genome shotgun (WGS) entry which is preliminary data.</text>
</comment>
<feature type="domain" description="N-acetyltransferase" evidence="2">
    <location>
        <begin position="45"/>
        <end position="214"/>
    </location>
</feature>
<accession>A0ABN2ZCQ5</accession>
<dbReference type="Pfam" id="PF00583">
    <property type="entry name" value="Acetyltransf_1"/>
    <property type="match status" value="1"/>
</dbReference>
<evidence type="ECO:0000256" key="1">
    <source>
        <dbReference type="SAM" id="MobiDB-lite"/>
    </source>
</evidence>
<evidence type="ECO:0000259" key="2">
    <source>
        <dbReference type="PROSITE" id="PS51186"/>
    </source>
</evidence>
<dbReference type="EMBL" id="BAAAPF010000217">
    <property type="protein sequence ID" value="GAA2140212.1"/>
    <property type="molecule type" value="Genomic_DNA"/>
</dbReference>
<proteinExistence type="predicted"/>
<feature type="region of interest" description="Disordered" evidence="1">
    <location>
        <begin position="1"/>
        <end position="43"/>
    </location>
</feature>
<dbReference type="SUPFAM" id="SSF55729">
    <property type="entry name" value="Acyl-CoA N-acyltransferases (Nat)"/>
    <property type="match status" value="1"/>
</dbReference>
<sequence length="214" mass="22529">MSPEVPETAIRMSPSCPHVPHRGSPCHSESMTHVHPAGAAGGGELRIRPARAADGDLLRALDVATWSHLHAVTEPPSPGAPFFDDRHRTDDYLVAELPAAAPAASPGDAARVVGYVCVVPPTALPVNAHVRQIQGLVVAPDVRGAGVARALLRAAAEHARAAGARRLTLRVLGHNAPARRLYESEGFAVEGVLPEEFLLDGAYVDDVLMGRTLL</sequence>
<organism evidence="3 4">
    <name type="scientific">Streptomyces synnematoformans</name>
    <dbReference type="NCBI Taxonomy" id="415721"/>
    <lineage>
        <taxon>Bacteria</taxon>
        <taxon>Bacillati</taxon>
        <taxon>Actinomycetota</taxon>
        <taxon>Actinomycetes</taxon>
        <taxon>Kitasatosporales</taxon>
        <taxon>Streptomycetaceae</taxon>
        <taxon>Streptomyces</taxon>
    </lineage>
</organism>
<gene>
    <name evidence="3" type="ORF">GCM10009802_50330</name>
</gene>
<evidence type="ECO:0000313" key="3">
    <source>
        <dbReference type="EMBL" id="GAA2140212.1"/>
    </source>
</evidence>
<dbReference type="Proteomes" id="UP001500443">
    <property type="component" value="Unassembled WGS sequence"/>
</dbReference>
<keyword evidence="4" id="KW-1185">Reference proteome</keyword>
<dbReference type="Gene3D" id="3.40.630.30">
    <property type="match status" value="1"/>
</dbReference>
<evidence type="ECO:0000313" key="4">
    <source>
        <dbReference type="Proteomes" id="UP001500443"/>
    </source>
</evidence>
<dbReference type="PROSITE" id="PS51186">
    <property type="entry name" value="GNAT"/>
    <property type="match status" value="1"/>
</dbReference>